<keyword evidence="13" id="KW-1185">Reference proteome</keyword>
<dbReference type="InterPro" id="IPR036852">
    <property type="entry name" value="Peptidase_S8/S53_dom_sf"/>
</dbReference>
<proteinExistence type="inferred from homology"/>
<dbReference type="InterPro" id="IPR050131">
    <property type="entry name" value="Peptidase_S8_subtilisin-like"/>
</dbReference>
<protein>
    <recommendedName>
        <fullName evidence="14">Cuticle-degrading protease</fullName>
    </recommendedName>
</protein>
<dbReference type="Gene3D" id="3.40.50.200">
    <property type="entry name" value="Peptidase S8/S53 domain"/>
    <property type="match status" value="1"/>
</dbReference>
<sequence>MPTHPFTHFITHFTMYLSLFLAVLPLAMAVPARREPAPLLRPRTDDKNLLAGKYIVKFKDGKDGDKMSVSALNNKISTLNVTPDHVYKTTFQGFSGQLTDEELEALRHSNDRKVEYVEQDSSLSAYAFVEQASPPWGLGRISTHDRKTGVPYTYDSSAGAGTCAYVIDTGIDVTHPDFEGRAEMVANFVDNINTDDDGHGTHVAATIGGAKYGVAKKTRLLGIRVLTKDGDGSLAGFIKGMDFVAEDSAKRNCTKGVVSNMSVGGAFSTSINEAAASMVKKNIFLAVAAGNGNTDAKDFSPASEPTVCTVGAASPWDGRWLHSNYGAAVDVYAPGQNVLSALPGGTQGEKSGTSMASPHIAGLAAYLAGLEGFTDPQTLCKRIADLATEGKLGGIPEGTPNKLAFNGNPSGK</sequence>
<dbReference type="PANTHER" id="PTHR43806">
    <property type="entry name" value="PEPTIDASE S8"/>
    <property type="match status" value="1"/>
</dbReference>
<keyword evidence="2 6" id="KW-0645">Protease</keyword>
<dbReference type="GO" id="GO:0005576">
    <property type="term" value="C:extracellular region"/>
    <property type="evidence" value="ECO:0007669"/>
    <property type="project" value="UniProtKB-ARBA"/>
</dbReference>
<evidence type="ECO:0000256" key="4">
    <source>
        <dbReference type="ARBA" id="ARBA00022801"/>
    </source>
</evidence>
<evidence type="ECO:0000256" key="8">
    <source>
        <dbReference type="SAM" id="MobiDB-lite"/>
    </source>
</evidence>
<evidence type="ECO:0000256" key="5">
    <source>
        <dbReference type="ARBA" id="ARBA00022825"/>
    </source>
</evidence>
<dbReference type="PRINTS" id="PR00723">
    <property type="entry name" value="SUBTILISIN"/>
</dbReference>
<dbReference type="PANTHER" id="PTHR43806:SF58">
    <property type="entry name" value="ALKALINE PROTEASE 1-RELATED"/>
    <property type="match status" value="1"/>
</dbReference>
<evidence type="ECO:0000313" key="13">
    <source>
        <dbReference type="Proteomes" id="UP000775872"/>
    </source>
</evidence>
<dbReference type="SUPFAM" id="SSF52743">
    <property type="entry name" value="Subtilisin-like"/>
    <property type="match status" value="1"/>
</dbReference>
<evidence type="ECO:0000313" key="12">
    <source>
        <dbReference type="EMBL" id="CAH0053884.1"/>
    </source>
</evidence>
<dbReference type="InterPro" id="IPR015500">
    <property type="entry name" value="Peptidase_S8_subtilisin-rel"/>
</dbReference>
<evidence type="ECO:0000256" key="3">
    <source>
        <dbReference type="ARBA" id="ARBA00022729"/>
    </source>
</evidence>
<feature type="domain" description="Peptidase S8/S53" evidence="10">
    <location>
        <begin position="166"/>
        <end position="370"/>
    </location>
</feature>
<keyword evidence="3 9" id="KW-0732">Signal</keyword>
<dbReference type="GO" id="GO:0004252">
    <property type="term" value="F:serine-type endopeptidase activity"/>
    <property type="evidence" value="ECO:0007669"/>
    <property type="project" value="UniProtKB-UniRule"/>
</dbReference>
<dbReference type="CDD" id="cd04077">
    <property type="entry name" value="Peptidases_S8_PCSK9_ProteinaseK_like"/>
    <property type="match status" value="1"/>
</dbReference>
<dbReference type="PROSITE" id="PS00136">
    <property type="entry name" value="SUBTILASE_ASP"/>
    <property type="match status" value="1"/>
</dbReference>
<dbReference type="Pfam" id="PF00082">
    <property type="entry name" value="Peptidase_S8"/>
    <property type="match status" value="1"/>
</dbReference>
<dbReference type="EMBL" id="CABFOC020000045">
    <property type="protein sequence ID" value="CAH0053884.1"/>
    <property type="molecule type" value="Genomic_DNA"/>
</dbReference>
<dbReference type="InterPro" id="IPR037045">
    <property type="entry name" value="S8pro/Inhibitor_I9_sf"/>
</dbReference>
<dbReference type="PROSITE" id="PS51892">
    <property type="entry name" value="SUBTILASE"/>
    <property type="match status" value="1"/>
</dbReference>
<dbReference type="AlphaFoldDB" id="A0A9N9ZE15"/>
<evidence type="ECO:0008006" key="14">
    <source>
        <dbReference type="Google" id="ProtNLM"/>
    </source>
</evidence>
<reference evidence="12" key="1">
    <citation type="submission" date="2021-10" db="EMBL/GenBank/DDBJ databases">
        <authorList>
            <person name="Piombo E."/>
        </authorList>
    </citation>
    <scope>NUCLEOTIDE SEQUENCE</scope>
</reference>
<dbReference type="Proteomes" id="UP000775872">
    <property type="component" value="Unassembled WGS sequence"/>
</dbReference>
<evidence type="ECO:0000256" key="7">
    <source>
        <dbReference type="RuleBase" id="RU003355"/>
    </source>
</evidence>
<dbReference type="InterPro" id="IPR023828">
    <property type="entry name" value="Peptidase_S8_Ser-AS"/>
</dbReference>
<dbReference type="SUPFAM" id="SSF54897">
    <property type="entry name" value="Protease propeptides/inhibitors"/>
    <property type="match status" value="1"/>
</dbReference>
<organism evidence="12 13">
    <name type="scientific">Clonostachys solani</name>
    <dbReference type="NCBI Taxonomy" id="160281"/>
    <lineage>
        <taxon>Eukaryota</taxon>
        <taxon>Fungi</taxon>
        <taxon>Dikarya</taxon>
        <taxon>Ascomycota</taxon>
        <taxon>Pezizomycotina</taxon>
        <taxon>Sordariomycetes</taxon>
        <taxon>Hypocreomycetidae</taxon>
        <taxon>Hypocreales</taxon>
        <taxon>Bionectriaceae</taxon>
        <taxon>Clonostachys</taxon>
    </lineage>
</organism>
<evidence type="ECO:0000259" key="11">
    <source>
        <dbReference type="Pfam" id="PF05922"/>
    </source>
</evidence>
<feature type="signal peptide" evidence="9">
    <location>
        <begin position="1"/>
        <end position="29"/>
    </location>
</feature>
<feature type="active site" description="Charge relay system" evidence="6">
    <location>
        <position position="354"/>
    </location>
</feature>
<keyword evidence="5 6" id="KW-0720">Serine protease</keyword>
<comment type="caution">
    <text evidence="12">The sequence shown here is derived from an EMBL/GenBank/DDBJ whole genome shotgun (WGS) entry which is preliminary data.</text>
</comment>
<feature type="domain" description="Inhibitor I9" evidence="11">
    <location>
        <begin position="53"/>
        <end position="123"/>
    </location>
</feature>
<evidence type="ECO:0000256" key="9">
    <source>
        <dbReference type="SAM" id="SignalP"/>
    </source>
</evidence>
<feature type="region of interest" description="Disordered" evidence="8">
    <location>
        <begin position="393"/>
        <end position="412"/>
    </location>
</feature>
<dbReference type="Pfam" id="PF05922">
    <property type="entry name" value="Inhibitor_I9"/>
    <property type="match status" value="1"/>
</dbReference>
<evidence type="ECO:0000256" key="6">
    <source>
        <dbReference type="PROSITE-ProRule" id="PRU01240"/>
    </source>
</evidence>
<comment type="similarity">
    <text evidence="1 6 7">Belongs to the peptidase S8 family.</text>
</comment>
<dbReference type="PROSITE" id="PS00138">
    <property type="entry name" value="SUBTILASE_SER"/>
    <property type="match status" value="1"/>
</dbReference>
<evidence type="ECO:0000256" key="2">
    <source>
        <dbReference type="ARBA" id="ARBA00022670"/>
    </source>
</evidence>
<dbReference type="FunFam" id="3.40.50.200:FF:000014">
    <property type="entry name" value="Proteinase K"/>
    <property type="match status" value="1"/>
</dbReference>
<dbReference type="GO" id="GO:0006508">
    <property type="term" value="P:proteolysis"/>
    <property type="evidence" value="ECO:0007669"/>
    <property type="project" value="UniProtKB-KW"/>
</dbReference>
<evidence type="ECO:0000256" key="1">
    <source>
        <dbReference type="ARBA" id="ARBA00011073"/>
    </source>
</evidence>
<accession>A0A9N9ZE15</accession>
<feature type="active site" description="Charge relay system" evidence="6">
    <location>
        <position position="168"/>
    </location>
</feature>
<feature type="active site" description="Charge relay system" evidence="6">
    <location>
        <position position="199"/>
    </location>
</feature>
<feature type="chain" id="PRO_5040188885" description="Cuticle-degrading protease" evidence="9">
    <location>
        <begin position="30"/>
        <end position="412"/>
    </location>
</feature>
<keyword evidence="4 6" id="KW-0378">Hydrolase</keyword>
<dbReference type="InterPro" id="IPR010259">
    <property type="entry name" value="S8pro/Inhibitor_I9"/>
</dbReference>
<dbReference type="InterPro" id="IPR023827">
    <property type="entry name" value="Peptidase_S8_Asp-AS"/>
</dbReference>
<dbReference type="InterPro" id="IPR034193">
    <property type="entry name" value="PCSK9_ProteinaseK-like"/>
</dbReference>
<evidence type="ECO:0000259" key="10">
    <source>
        <dbReference type="Pfam" id="PF00082"/>
    </source>
</evidence>
<gene>
    <name evidence="12" type="ORF">CSOL1703_00005765</name>
</gene>
<dbReference type="InterPro" id="IPR000209">
    <property type="entry name" value="Peptidase_S8/S53_dom"/>
</dbReference>
<dbReference type="Gene3D" id="3.30.70.80">
    <property type="entry name" value="Peptidase S8 propeptide/proteinase inhibitor I9"/>
    <property type="match status" value="1"/>
</dbReference>
<name>A0A9N9ZE15_9HYPO</name>
<dbReference type="OrthoDB" id="206201at2759"/>